<feature type="binding site" evidence="5">
    <location>
        <position position="82"/>
    </location>
    <ligand>
        <name>Zn(2+)</name>
        <dbReference type="ChEBI" id="CHEBI:29105"/>
    </ligand>
</feature>
<feature type="transmembrane region" description="Helical" evidence="6">
    <location>
        <begin position="96"/>
        <end position="117"/>
    </location>
</feature>
<evidence type="ECO:0000313" key="7">
    <source>
        <dbReference type="EMBL" id="TCU60092.1"/>
    </source>
</evidence>
<keyword evidence="2 6" id="KW-0812">Transmembrane</keyword>
<evidence type="ECO:0000256" key="2">
    <source>
        <dbReference type="ARBA" id="ARBA00022692"/>
    </source>
</evidence>
<reference evidence="7 8" key="1">
    <citation type="submission" date="2019-03" db="EMBL/GenBank/DDBJ databases">
        <title>Genomic Encyclopedia of Type Strains, Phase IV (KMG-IV): sequencing the most valuable type-strain genomes for metagenomic binning, comparative biology and taxonomic classification.</title>
        <authorList>
            <person name="Goeker M."/>
        </authorList>
    </citation>
    <scope>NUCLEOTIDE SEQUENCE [LARGE SCALE GENOMIC DNA]</scope>
    <source>
        <strain evidence="7 8">DSM 29481</strain>
    </source>
</reference>
<accession>A0A4R3TE16</accession>
<gene>
    <name evidence="7" type="ORF">EDD61_109132</name>
</gene>
<dbReference type="Proteomes" id="UP000295773">
    <property type="component" value="Unassembled WGS sequence"/>
</dbReference>
<evidence type="ECO:0000256" key="6">
    <source>
        <dbReference type="SAM" id="Phobius"/>
    </source>
</evidence>
<evidence type="ECO:0000256" key="3">
    <source>
        <dbReference type="ARBA" id="ARBA00022989"/>
    </source>
</evidence>
<keyword evidence="3 6" id="KW-1133">Transmembrane helix</keyword>
<protein>
    <submittedName>
        <fullName evidence="7">Hemolysin III</fullName>
    </submittedName>
</protein>
<feature type="binding site" evidence="5">
    <location>
        <position position="204"/>
    </location>
    <ligand>
        <name>Zn(2+)</name>
        <dbReference type="ChEBI" id="CHEBI:29105"/>
    </ligand>
</feature>
<comment type="subcellular location">
    <subcellularLocation>
        <location evidence="1">Membrane</location>
        <topology evidence="1">Multi-pass membrane protein</topology>
    </subcellularLocation>
</comment>
<keyword evidence="8" id="KW-1185">Reference proteome</keyword>
<dbReference type="RefSeq" id="WP_117548081.1">
    <property type="nucleotide sequence ID" value="NZ_JANKBG010000009.1"/>
</dbReference>
<evidence type="ECO:0000256" key="4">
    <source>
        <dbReference type="ARBA" id="ARBA00023136"/>
    </source>
</evidence>
<keyword evidence="5" id="KW-0479">Metal-binding</keyword>
<proteinExistence type="predicted"/>
<dbReference type="InterPro" id="IPR004254">
    <property type="entry name" value="AdipoR/HlyIII-related"/>
</dbReference>
<dbReference type="GO" id="GO:0016020">
    <property type="term" value="C:membrane"/>
    <property type="evidence" value="ECO:0007669"/>
    <property type="project" value="UniProtKB-SubCell"/>
</dbReference>
<evidence type="ECO:0000313" key="8">
    <source>
        <dbReference type="Proteomes" id="UP000295773"/>
    </source>
</evidence>
<dbReference type="PANTHER" id="PTHR20855">
    <property type="entry name" value="ADIPOR/PROGESTIN RECEPTOR-RELATED"/>
    <property type="match status" value="1"/>
</dbReference>
<dbReference type="Pfam" id="PF03006">
    <property type="entry name" value="HlyIII"/>
    <property type="match status" value="1"/>
</dbReference>
<comment type="caution">
    <text evidence="7">The sequence shown here is derived from an EMBL/GenBank/DDBJ whole genome shotgun (WGS) entry which is preliminary data.</text>
</comment>
<feature type="transmembrane region" description="Helical" evidence="6">
    <location>
        <begin position="204"/>
        <end position="226"/>
    </location>
</feature>
<dbReference type="PANTHER" id="PTHR20855:SF3">
    <property type="entry name" value="LD03007P"/>
    <property type="match status" value="1"/>
</dbReference>
<feature type="binding site" evidence="5">
    <location>
        <position position="208"/>
    </location>
    <ligand>
        <name>Zn(2+)</name>
        <dbReference type="ChEBI" id="CHEBI:29105"/>
    </ligand>
</feature>
<keyword evidence="5" id="KW-0862">Zinc</keyword>
<dbReference type="AlphaFoldDB" id="A0A4R3TE16"/>
<feature type="transmembrane region" description="Helical" evidence="6">
    <location>
        <begin position="31"/>
        <end position="53"/>
    </location>
</feature>
<feature type="transmembrane region" description="Helical" evidence="6">
    <location>
        <begin position="178"/>
        <end position="197"/>
    </location>
</feature>
<evidence type="ECO:0000256" key="1">
    <source>
        <dbReference type="ARBA" id="ARBA00004141"/>
    </source>
</evidence>
<dbReference type="EMBL" id="SMBP01000009">
    <property type="protein sequence ID" value="TCU60092.1"/>
    <property type="molecule type" value="Genomic_DNA"/>
</dbReference>
<sequence>MKKQSLLTKEERKQQLYEKNKPPKLSILEEVGNAITHGAGALFALIAMVMLLIKADTMNKCVAALIYGISMFLMMLMSCLYHSFKSESKVKHLWRRFDYTSIYLLIGGTFAPILLVYRGDALGISFFIIQWLLILFGIIMILIFGPGKWPALHFTLYFVIGWSGLVFLPGLWNDNQNLLWMILGGGIVYTIGMIPFAKHGKGSHFIWHLFVLGGAILHWLGIYLFLYL</sequence>
<feature type="transmembrane region" description="Helical" evidence="6">
    <location>
        <begin position="65"/>
        <end position="84"/>
    </location>
</feature>
<evidence type="ECO:0000256" key="5">
    <source>
        <dbReference type="PIRSR" id="PIRSR604254-1"/>
    </source>
</evidence>
<name>A0A4R3TE16_9FIRM</name>
<keyword evidence="4 6" id="KW-0472">Membrane</keyword>
<organism evidence="7 8">
    <name type="scientific">Longicatena caecimuris</name>
    <dbReference type="NCBI Taxonomy" id="1796635"/>
    <lineage>
        <taxon>Bacteria</taxon>
        <taxon>Bacillati</taxon>
        <taxon>Bacillota</taxon>
        <taxon>Erysipelotrichia</taxon>
        <taxon>Erysipelotrichales</taxon>
        <taxon>Erysipelotrichaceae</taxon>
        <taxon>Longicatena</taxon>
    </lineage>
</organism>
<dbReference type="GO" id="GO:0046872">
    <property type="term" value="F:metal ion binding"/>
    <property type="evidence" value="ECO:0007669"/>
    <property type="project" value="UniProtKB-KW"/>
</dbReference>
<feature type="transmembrane region" description="Helical" evidence="6">
    <location>
        <begin position="123"/>
        <end position="144"/>
    </location>
</feature>
<feature type="transmembrane region" description="Helical" evidence="6">
    <location>
        <begin position="151"/>
        <end position="172"/>
    </location>
</feature>